<reference evidence="7 8" key="1">
    <citation type="journal article" date="2021" name="ISME Commun">
        <title>Automated analysis of genomic sequences facilitates high-throughput and comprehensive description of bacteria.</title>
        <authorList>
            <person name="Hitch T.C.A."/>
        </authorList>
    </citation>
    <scope>NUCLEOTIDE SEQUENCE [LARGE SCALE GENOMIC DNA]</scope>
    <source>
        <strain evidence="7 8">Sanger_04</strain>
    </source>
</reference>
<comment type="similarity">
    <text evidence="1">Belongs to the N(4)/N(6)-methyltransferase family.</text>
</comment>
<evidence type="ECO:0000313" key="7">
    <source>
        <dbReference type="EMBL" id="MCU6696008.1"/>
    </source>
</evidence>
<name>A0ABT2RUL8_9FIRM</name>
<dbReference type="Pfam" id="PF02086">
    <property type="entry name" value="MethyltransfD12"/>
    <property type="match status" value="1"/>
</dbReference>
<dbReference type="PRINTS" id="PR00505">
    <property type="entry name" value="D12N6MTFRASE"/>
</dbReference>
<dbReference type="RefSeq" id="WP_158362093.1">
    <property type="nucleotide sequence ID" value="NZ_JAOQKC010000004.1"/>
</dbReference>
<dbReference type="GO" id="GO:0008168">
    <property type="term" value="F:methyltransferase activity"/>
    <property type="evidence" value="ECO:0007669"/>
    <property type="project" value="UniProtKB-KW"/>
</dbReference>
<keyword evidence="5" id="KW-0949">S-adenosyl-L-methionine</keyword>
<dbReference type="InterPro" id="IPR012263">
    <property type="entry name" value="M_m6A_EcoRV"/>
</dbReference>
<dbReference type="EMBL" id="JAOQKC010000004">
    <property type="protein sequence ID" value="MCU6696008.1"/>
    <property type="molecule type" value="Genomic_DNA"/>
</dbReference>
<protein>
    <recommendedName>
        <fullName evidence="2">site-specific DNA-methyltransferase (adenine-specific)</fullName>
        <ecNumber evidence="2">2.1.1.72</ecNumber>
    </recommendedName>
</protein>
<comment type="catalytic activity">
    <reaction evidence="6">
        <text>a 2'-deoxyadenosine in DNA + S-adenosyl-L-methionine = an N(6)-methyl-2'-deoxyadenosine in DNA + S-adenosyl-L-homocysteine + H(+)</text>
        <dbReference type="Rhea" id="RHEA:15197"/>
        <dbReference type="Rhea" id="RHEA-COMP:12418"/>
        <dbReference type="Rhea" id="RHEA-COMP:12419"/>
        <dbReference type="ChEBI" id="CHEBI:15378"/>
        <dbReference type="ChEBI" id="CHEBI:57856"/>
        <dbReference type="ChEBI" id="CHEBI:59789"/>
        <dbReference type="ChEBI" id="CHEBI:90615"/>
        <dbReference type="ChEBI" id="CHEBI:90616"/>
        <dbReference type="EC" id="2.1.1.72"/>
    </reaction>
</comment>
<keyword evidence="4" id="KW-0808">Transferase</keyword>
<accession>A0ABT2RUL8</accession>
<dbReference type="InterPro" id="IPR029063">
    <property type="entry name" value="SAM-dependent_MTases_sf"/>
</dbReference>
<dbReference type="Gene3D" id="1.10.1020.10">
    <property type="entry name" value="Adenine-specific Methyltransferase, Domain 2"/>
    <property type="match status" value="1"/>
</dbReference>
<evidence type="ECO:0000256" key="2">
    <source>
        <dbReference type="ARBA" id="ARBA00011900"/>
    </source>
</evidence>
<evidence type="ECO:0000256" key="3">
    <source>
        <dbReference type="ARBA" id="ARBA00022603"/>
    </source>
</evidence>
<dbReference type="Gene3D" id="3.40.50.150">
    <property type="entry name" value="Vaccinia Virus protein VP39"/>
    <property type="match status" value="1"/>
</dbReference>
<keyword evidence="3 7" id="KW-0489">Methyltransferase</keyword>
<dbReference type="PIRSF" id="PIRSF000398">
    <property type="entry name" value="M_m6A_EcoRV"/>
    <property type="match status" value="1"/>
</dbReference>
<evidence type="ECO:0000256" key="5">
    <source>
        <dbReference type="ARBA" id="ARBA00022691"/>
    </source>
</evidence>
<evidence type="ECO:0000256" key="1">
    <source>
        <dbReference type="ARBA" id="ARBA00006594"/>
    </source>
</evidence>
<dbReference type="EC" id="2.1.1.72" evidence="2"/>
<dbReference type="SUPFAM" id="SSF53335">
    <property type="entry name" value="S-adenosyl-L-methionine-dependent methyltransferases"/>
    <property type="match status" value="1"/>
</dbReference>
<gene>
    <name evidence="7" type="ORF">OCV63_03740</name>
</gene>
<dbReference type="InterPro" id="IPR023095">
    <property type="entry name" value="Ade_MeTrfase_dom_2"/>
</dbReference>
<evidence type="ECO:0000313" key="8">
    <source>
        <dbReference type="Proteomes" id="UP001652461"/>
    </source>
</evidence>
<dbReference type="PANTHER" id="PTHR30481">
    <property type="entry name" value="DNA ADENINE METHYLASE"/>
    <property type="match status" value="1"/>
</dbReference>
<evidence type="ECO:0000256" key="6">
    <source>
        <dbReference type="ARBA" id="ARBA00047942"/>
    </source>
</evidence>
<proteinExistence type="inferred from homology"/>
<dbReference type="GO" id="GO:0032259">
    <property type="term" value="P:methylation"/>
    <property type="evidence" value="ECO:0007669"/>
    <property type="project" value="UniProtKB-KW"/>
</dbReference>
<dbReference type="InterPro" id="IPR012327">
    <property type="entry name" value="MeTrfase_D12"/>
</dbReference>
<dbReference type="Proteomes" id="UP001652461">
    <property type="component" value="Unassembled WGS sequence"/>
</dbReference>
<organism evidence="7 8">
    <name type="scientific">Laedolimicola ammoniilytica</name>
    <dbReference type="NCBI Taxonomy" id="2981771"/>
    <lineage>
        <taxon>Bacteria</taxon>
        <taxon>Bacillati</taxon>
        <taxon>Bacillota</taxon>
        <taxon>Clostridia</taxon>
        <taxon>Lachnospirales</taxon>
        <taxon>Lachnospiraceae</taxon>
        <taxon>Laedolimicola</taxon>
    </lineage>
</organism>
<evidence type="ECO:0000256" key="4">
    <source>
        <dbReference type="ARBA" id="ARBA00022679"/>
    </source>
</evidence>
<keyword evidence="8" id="KW-1185">Reference proteome</keyword>
<dbReference type="NCBIfam" id="TIGR00571">
    <property type="entry name" value="dam"/>
    <property type="match status" value="1"/>
</dbReference>
<dbReference type="PANTHER" id="PTHR30481:SF3">
    <property type="entry name" value="DNA ADENINE METHYLASE"/>
    <property type="match status" value="1"/>
</dbReference>
<comment type="caution">
    <text evidence="7">The sequence shown here is derived from an EMBL/GenBank/DDBJ whole genome shotgun (WGS) entry which is preliminary data.</text>
</comment>
<sequence>MNTTTMVPFVKWAGGKRQMLEQLYIRMPDTYNAYYEPFVGGGALVLSLAPEGAHINDINQELVHTYTEIRDHLDAILEKLMELDKVTCTREFYYDMRSSYNEKRLSHSYDTEMAALFIYLNKHCFNGLYRVNTKGEFNVPWNQKQSVRSMDMENIKAISAYLKSVTITCQDFEQALTEAKAGDFVYFDSPYAPLNPTSFDSYTKEGFTEEEHRRLAALFRRLTEKGVSCMLTNHNTELIQELYEGFLIEEIDVRRAINSDPKKRRGKEVIIRNYGEAIKPKRRTRKK</sequence>